<dbReference type="InParanoid" id="B9RSY5"/>
<feature type="region of interest" description="Disordered" evidence="1">
    <location>
        <begin position="47"/>
        <end position="99"/>
    </location>
</feature>
<feature type="compositionally biased region" description="Acidic residues" evidence="1">
    <location>
        <begin position="242"/>
        <end position="252"/>
    </location>
</feature>
<name>B9RSY5_RICCO</name>
<keyword evidence="3" id="KW-1185">Reference proteome</keyword>
<organism evidence="2 3">
    <name type="scientific">Ricinus communis</name>
    <name type="common">Castor bean</name>
    <dbReference type="NCBI Taxonomy" id="3988"/>
    <lineage>
        <taxon>Eukaryota</taxon>
        <taxon>Viridiplantae</taxon>
        <taxon>Streptophyta</taxon>
        <taxon>Embryophyta</taxon>
        <taxon>Tracheophyta</taxon>
        <taxon>Spermatophyta</taxon>
        <taxon>Magnoliopsida</taxon>
        <taxon>eudicotyledons</taxon>
        <taxon>Gunneridae</taxon>
        <taxon>Pentapetalae</taxon>
        <taxon>rosids</taxon>
        <taxon>fabids</taxon>
        <taxon>Malpighiales</taxon>
        <taxon>Euphorbiaceae</taxon>
        <taxon>Acalyphoideae</taxon>
        <taxon>Acalypheae</taxon>
        <taxon>Ricinus</taxon>
    </lineage>
</organism>
<evidence type="ECO:0000313" key="2">
    <source>
        <dbReference type="EMBL" id="EEF45468.1"/>
    </source>
</evidence>
<proteinExistence type="predicted"/>
<feature type="region of interest" description="Disordered" evidence="1">
    <location>
        <begin position="133"/>
        <end position="263"/>
    </location>
</feature>
<dbReference type="EMBL" id="EQ973812">
    <property type="protein sequence ID" value="EEF45468.1"/>
    <property type="molecule type" value="Genomic_DNA"/>
</dbReference>
<sequence>MNTQLSRKLVHFASPFIAYESTVQGAPTTANSKRSAFLQRKDVPSHGFSKVELGGHGNSSAEHSKTDFFQKKGCSNDLSSQKVNGKRQRKKEAESSESCDIDNSIKTVGDVLVDEDCEVKAEVDLGCHVERPRRSDRRKQHVSYKENLSDDEDFANHPKKAKRTEERRNGLKKDFFKTNDHSSLKDQSAVKQKEGPESISNEIKDNKNVERKEAEENDCKKASEACSDSTSDSSSKITSDPEFYDYPDLDFNDFDKVRNDKSF</sequence>
<dbReference type="Proteomes" id="UP000008311">
    <property type="component" value="Unassembled WGS sequence"/>
</dbReference>
<dbReference type="PANTHER" id="PTHR45089">
    <property type="entry name" value="DNAJ HEAT SHOCK AMINO-TERMINAL DOMAIN PROTEIN-RELATED"/>
    <property type="match status" value="1"/>
</dbReference>
<accession>B9RSY5</accession>
<feature type="compositionally biased region" description="Basic and acidic residues" evidence="1">
    <location>
        <begin position="191"/>
        <end position="223"/>
    </location>
</feature>
<dbReference type="eggNOG" id="ENOG502QS8C">
    <property type="taxonomic scope" value="Eukaryota"/>
</dbReference>
<feature type="compositionally biased region" description="Basic and acidic residues" evidence="1">
    <location>
        <begin position="253"/>
        <end position="263"/>
    </location>
</feature>
<dbReference type="PANTHER" id="PTHR45089:SF24">
    <property type="entry name" value="DNAJ HEAT SHOCK N-TERMINAL DOMAIN-CONTAINING PROTEIN"/>
    <property type="match status" value="1"/>
</dbReference>
<gene>
    <name evidence="2" type="ORF">RCOM_0679490</name>
</gene>
<evidence type="ECO:0000313" key="3">
    <source>
        <dbReference type="Proteomes" id="UP000008311"/>
    </source>
</evidence>
<protein>
    <submittedName>
        <fullName evidence="2">Uncharacterized protein</fullName>
    </submittedName>
</protein>
<reference evidence="3" key="1">
    <citation type="journal article" date="2010" name="Nat. Biotechnol.">
        <title>Draft genome sequence of the oilseed species Ricinus communis.</title>
        <authorList>
            <person name="Chan A.P."/>
            <person name="Crabtree J."/>
            <person name="Zhao Q."/>
            <person name="Lorenzi H."/>
            <person name="Orvis J."/>
            <person name="Puiu D."/>
            <person name="Melake-Berhan A."/>
            <person name="Jones K.M."/>
            <person name="Redman J."/>
            <person name="Chen G."/>
            <person name="Cahoon E.B."/>
            <person name="Gedil M."/>
            <person name="Stanke M."/>
            <person name="Haas B.J."/>
            <person name="Wortman J.R."/>
            <person name="Fraser-Liggett C.M."/>
            <person name="Ravel J."/>
            <person name="Rabinowicz P.D."/>
        </authorList>
    </citation>
    <scope>NUCLEOTIDE SEQUENCE [LARGE SCALE GENOMIC DNA]</scope>
    <source>
        <strain evidence="3">cv. Hale</strain>
    </source>
</reference>
<dbReference type="AlphaFoldDB" id="B9RSY5"/>
<evidence type="ECO:0000256" key="1">
    <source>
        <dbReference type="SAM" id="MobiDB-lite"/>
    </source>
</evidence>
<dbReference type="STRING" id="3988.B9RSY5"/>
<feature type="compositionally biased region" description="Basic and acidic residues" evidence="1">
    <location>
        <begin position="163"/>
        <end position="184"/>
    </location>
</feature>
<feature type="compositionally biased region" description="Low complexity" evidence="1">
    <location>
        <begin position="227"/>
        <end position="240"/>
    </location>
</feature>